<dbReference type="AlphaFoldDB" id="X0S218"/>
<accession>X0S218</accession>
<comment type="caution">
    <text evidence="1">The sequence shown here is derived from an EMBL/GenBank/DDBJ whole genome shotgun (WGS) entry which is preliminary data.</text>
</comment>
<reference evidence="1" key="1">
    <citation type="journal article" date="2014" name="Front. Microbiol.">
        <title>High frequency of phylogenetically diverse reductive dehalogenase-homologous genes in deep subseafloor sedimentary metagenomes.</title>
        <authorList>
            <person name="Kawai M."/>
            <person name="Futagami T."/>
            <person name="Toyoda A."/>
            <person name="Takaki Y."/>
            <person name="Nishi S."/>
            <person name="Hori S."/>
            <person name="Arai W."/>
            <person name="Tsubouchi T."/>
            <person name="Morono Y."/>
            <person name="Uchiyama I."/>
            <person name="Ito T."/>
            <person name="Fujiyama A."/>
            <person name="Inagaki F."/>
            <person name="Takami H."/>
        </authorList>
    </citation>
    <scope>NUCLEOTIDE SEQUENCE</scope>
    <source>
        <strain evidence="1">Expedition CK06-06</strain>
    </source>
</reference>
<dbReference type="Gene3D" id="3.10.450.50">
    <property type="match status" value="1"/>
</dbReference>
<gene>
    <name evidence="1" type="ORF">S01H1_13346</name>
</gene>
<evidence type="ECO:0000313" key="1">
    <source>
        <dbReference type="EMBL" id="GAF75123.1"/>
    </source>
</evidence>
<dbReference type="InterPro" id="IPR004027">
    <property type="entry name" value="SEC_C_motif"/>
</dbReference>
<dbReference type="SUPFAM" id="SSF103642">
    <property type="entry name" value="Sec-C motif"/>
    <property type="match status" value="1"/>
</dbReference>
<proteinExistence type="predicted"/>
<name>X0S218_9ZZZZ</name>
<organism evidence="1">
    <name type="scientific">marine sediment metagenome</name>
    <dbReference type="NCBI Taxonomy" id="412755"/>
    <lineage>
        <taxon>unclassified sequences</taxon>
        <taxon>metagenomes</taxon>
        <taxon>ecological metagenomes</taxon>
    </lineage>
</organism>
<feature type="non-terminal residue" evidence="1">
    <location>
        <position position="1"/>
    </location>
</feature>
<dbReference type="Pfam" id="PF02810">
    <property type="entry name" value="SEC-C"/>
    <property type="match status" value="1"/>
</dbReference>
<sequence>TIIRGQPKVGRNDPCPCGSGKKFKKCCGRNL</sequence>
<dbReference type="PANTHER" id="PTHR33747">
    <property type="entry name" value="UPF0225 PROTEIN SCO1677"/>
    <property type="match status" value="1"/>
</dbReference>
<protein>
    <submittedName>
        <fullName evidence="1">Uncharacterized protein</fullName>
    </submittedName>
</protein>
<dbReference type="EMBL" id="BARS01006886">
    <property type="protein sequence ID" value="GAF75123.1"/>
    <property type="molecule type" value="Genomic_DNA"/>
</dbReference>
<dbReference type="PANTHER" id="PTHR33747:SF1">
    <property type="entry name" value="ADENYLATE CYCLASE-ASSOCIATED CAP C-TERMINAL DOMAIN-CONTAINING PROTEIN"/>
    <property type="match status" value="1"/>
</dbReference>